<sequence>MAQGFKASKPSTSKSSSGKAKAKAASKVSLTSTKNGPKRGPRVIPPKKQAAVNQAKLVKKNTASLTSKIESEMATRAASGGPLTIMKKAADVAASTDKKKSNK</sequence>
<gene>
    <name evidence="1" type="ORF">IE53DRAFT_411992</name>
</gene>
<protein>
    <submittedName>
        <fullName evidence="1">Uncharacterized protein</fullName>
    </submittedName>
</protein>
<proteinExistence type="predicted"/>
<name>A0ACD0NSV5_9BASI</name>
<organism evidence="1 2">
    <name type="scientific">Violaceomyces palustris</name>
    <dbReference type="NCBI Taxonomy" id="1673888"/>
    <lineage>
        <taxon>Eukaryota</taxon>
        <taxon>Fungi</taxon>
        <taxon>Dikarya</taxon>
        <taxon>Basidiomycota</taxon>
        <taxon>Ustilaginomycotina</taxon>
        <taxon>Ustilaginomycetes</taxon>
        <taxon>Violaceomycetales</taxon>
        <taxon>Violaceomycetaceae</taxon>
        <taxon>Violaceomyces</taxon>
    </lineage>
</organism>
<reference evidence="1 2" key="1">
    <citation type="journal article" date="2018" name="Mol. Biol. Evol.">
        <title>Broad Genomic Sampling Reveals a Smut Pathogenic Ancestry of the Fungal Clade Ustilaginomycotina.</title>
        <authorList>
            <person name="Kijpornyongpan T."/>
            <person name="Mondo S.J."/>
            <person name="Barry K."/>
            <person name="Sandor L."/>
            <person name="Lee J."/>
            <person name="Lipzen A."/>
            <person name="Pangilinan J."/>
            <person name="LaButti K."/>
            <person name="Hainaut M."/>
            <person name="Henrissat B."/>
            <person name="Grigoriev I.V."/>
            <person name="Spatafora J.W."/>
            <person name="Aime M.C."/>
        </authorList>
    </citation>
    <scope>NUCLEOTIDE SEQUENCE [LARGE SCALE GENOMIC DNA]</scope>
    <source>
        <strain evidence="1 2">SA 807</strain>
    </source>
</reference>
<evidence type="ECO:0000313" key="1">
    <source>
        <dbReference type="EMBL" id="PWN48899.1"/>
    </source>
</evidence>
<evidence type="ECO:0000313" key="2">
    <source>
        <dbReference type="Proteomes" id="UP000245626"/>
    </source>
</evidence>
<keyword evidence="2" id="KW-1185">Reference proteome</keyword>
<dbReference type="Proteomes" id="UP000245626">
    <property type="component" value="Unassembled WGS sequence"/>
</dbReference>
<dbReference type="EMBL" id="KZ820126">
    <property type="protein sequence ID" value="PWN48899.1"/>
    <property type="molecule type" value="Genomic_DNA"/>
</dbReference>
<accession>A0ACD0NSV5</accession>